<dbReference type="KEGG" id="bgt:106056959"/>
<keyword evidence="1" id="KW-0812">Transmembrane</keyword>
<sequence>MSQAREDKYKLKHTVKSLLSKFLFTAESILDMDTRVAAVLLGLHAQSHLPPACANFFFGVMGAAVYALLKCWPKYARHSSQWDQFLQYSRPSSGNQANDFEVLRELESSLV</sequence>
<dbReference type="RefSeq" id="XP_013069374.2">
    <property type="nucleotide sequence ID" value="XM_013213920.2"/>
</dbReference>
<dbReference type="AlphaFoldDB" id="A0A2C9LLS5"/>
<keyword evidence="1" id="KW-1133">Transmembrane helix</keyword>
<gene>
    <name evidence="2" type="primary">106056959</name>
</gene>
<protein>
    <submittedName>
        <fullName evidence="2">Uncharacterized protein</fullName>
    </submittedName>
</protein>
<evidence type="ECO:0000256" key="1">
    <source>
        <dbReference type="SAM" id="Phobius"/>
    </source>
</evidence>
<feature type="transmembrane region" description="Helical" evidence="1">
    <location>
        <begin position="49"/>
        <end position="69"/>
    </location>
</feature>
<dbReference type="OrthoDB" id="10272234at2759"/>
<reference evidence="2" key="1">
    <citation type="submission" date="2020-05" db="UniProtKB">
        <authorList>
            <consortium name="EnsemblMetazoa"/>
        </authorList>
    </citation>
    <scope>IDENTIFICATION</scope>
    <source>
        <strain evidence="2">BB02</strain>
    </source>
</reference>
<organism evidence="2 3">
    <name type="scientific">Biomphalaria glabrata</name>
    <name type="common">Bloodfluke planorb</name>
    <name type="synonym">Freshwater snail</name>
    <dbReference type="NCBI Taxonomy" id="6526"/>
    <lineage>
        <taxon>Eukaryota</taxon>
        <taxon>Metazoa</taxon>
        <taxon>Spiralia</taxon>
        <taxon>Lophotrochozoa</taxon>
        <taxon>Mollusca</taxon>
        <taxon>Gastropoda</taxon>
        <taxon>Heterobranchia</taxon>
        <taxon>Euthyneura</taxon>
        <taxon>Panpulmonata</taxon>
        <taxon>Hygrophila</taxon>
        <taxon>Lymnaeoidea</taxon>
        <taxon>Planorbidae</taxon>
        <taxon>Biomphalaria</taxon>
    </lineage>
</organism>
<name>A0A2C9LLS5_BIOGL</name>
<proteinExistence type="predicted"/>
<dbReference type="Proteomes" id="UP000076420">
    <property type="component" value="Unassembled WGS sequence"/>
</dbReference>
<dbReference type="EnsemblMetazoa" id="BGLB032589-RA">
    <property type="protein sequence ID" value="BGLB032589-PA"/>
    <property type="gene ID" value="BGLB032589"/>
</dbReference>
<evidence type="ECO:0000313" key="3">
    <source>
        <dbReference type="Proteomes" id="UP000076420"/>
    </source>
</evidence>
<dbReference type="VEuPathDB" id="VectorBase:BGLAX_051007"/>
<keyword evidence="1" id="KW-0472">Membrane</keyword>
<dbReference type="VEuPathDB" id="VectorBase:BGLB032589"/>
<evidence type="ECO:0000313" key="2">
    <source>
        <dbReference type="EnsemblMetazoa" id="BGLB032589-PA"/>
    </source>
</evidence>
<accession>A0A2C9LLS5</accession>